<dbReference type="GO" id="GO:0006954">
    <property type="term" value="P:inflammatory response"/>
    <property type="evidence" value="ECO:0007669"/>
    <property type="project" value="UniProtKB-KW"/>
</dbReference>
<evidence type="ECO:0000256" key="5">
    <source>
        <dbReference type="ARBA" id="ARBA00022729"/>
    </source>
</evidence>
<evidence type="ECO:0000256" key="1">
    <source>
        <dbReference type="ARBA" id="ARBA00004613"/>
    </source>
</evidence>
<keyword evidence="12" id="KW-1185">Reference proteome</keyword>
<dbReference type="GO" id="GO:0006935">
    <property type="term" value="P:chemotaxis"/>
    <property type="evidence" value="ECO:0007669"/>
    <property type="project" value="UniProtKB-KW"/>
</dbReference>
<keyword evidence="3" id="KW-0145">Chemotaxis</keyword>
<dbReference type="SUPFAM" id="SSF54403">
    <property type="entry name" value="Cystatin/monellin"/>
    <property type="match status" value="1"/>
</dbReference>
<name>A0AAN8A466_ELEMC</name>
<dbReference type="EMBL" id="JAUZQC010000023">
    <property type="protein sequence ID" value="KAK5849883.1"/>
    <property type="molecule type" value="Genomic_DNA"/>
</dbReference>
<dbReference type="InterPro" id="IPR046350">
    <property type="entry name" value="Cystatin_sf"/>
</dbReference>
<dbReference type="Proteomes" id="UP001346869">
    <property type="component" value="Unassembled WGS sequence"/>
</dbReference>
<organism evidence="11 12">
    <name type="scientific">Eleginops maclovinus</name>
    <name type="common">Patagonian blennie</name>
    <name type="synonym">Eleginus maclovinus</name>
    <dbReference type="NCBI Taxonomy" id="56733"/>
    <lineage>
        <taxon>Eukaryota</taxon>
        <taxon>Metazoa</taxon>
        <taxon>Chordata</taxon>
        <taxon>Craniata</taxon>
        <taxon>Vertebrata</taxon>
        <taxon>Euteleostomi</taxon>
        <taxon>Actinopterygii</taxon>
        <taxon>Neopterygii</taxon>
        <taxon>Teleostei</taxon>
        <taxon>Neoteleostei</taxon>
        <taxon>Acanthomorphata</taxon>
        <taxon>Eupercaria</taxon>
        <taxon>Perciformes</taxon>
        <taxon>Notothenioidei</taxon>
        <taxon>Eleginopidae</taxon>
        <taxon>Eleginops</taxon>
    </lineage>
</organism>
<dbReference type="GO" id="GO:0030154">
    <property type="term" value="P:cell differentiation"/>
    <property type="evidence" value="ECO:0007669"/>
    <property type="project" value="UniProtKB-KW"/>
</dbReference>
<reference evidence="11 12" key="2">
    <citation type="journal article" date="2023" name="Mol. Biol. Evol.">
        <title>Genomics of Secondarily Temperate Adaptation in the Only Non-Antarctic Icefish.</title>
        <authorList>
            <person name="Rivera-Colon A.G."/>
            <person name="Rayamajhi N."/>
            <person name="Minhas B.F."/>
            <person name="Madrigal G."/>
            <person name="Bilyk K.T."/>
            <person name="Yoon V."/>
            <person name="Hune M."/>
            <person name="Gregory S."/>
            <person name="Cheng C.H.C."/>
            <person name="Catchen J.M."/>
        </authorList>
    </citation>
    <scope>NUCLEOTIDE SEQUENCE [LARGE SCALE GENOMIC DNA]</scope>
    <source>
        <strain evidence="11">JMC-PN-2008</strain>
    </source>
</reference>
<reference evidence="11 12" key="1">
    <citation type="journal article" date="2023" name="Genes (Basel)">
        <title>Chromosome-Level Genome Assembly and Circadian Gene Repertoire of the Patagonia Blennie Eleginops maclovinus-The Closest Ancestral Proxy of Antarctic Cryonotothenioids.</title>
        <authorList>
            <person name="Cheng C.C."/>
            <person name="Rivera-Colon A.G."/>
            <person name="Minhas B.F."/>
            <person name="Wilson L."/>
            <person name="Rayamajhi N."/>
            <person name="Vargas-Chacoff L."/>
            <person name="Catchen J.M."/>
        </authorList>
    </citation>
    <scope>NUCLEOTIDE SEQUENCE [LARGE SCALE GENOMIC DNA]</scope>
    <source>
        <strain evidence="11">JMC-PN-2008</strain>
    </source>
</reference>
<evidence type="ECO:0000256" key="8">
    <source>
        <dbReference type="ARBA" id="ARBA00023198"/>
    </source>
</evidence>
<comment type="caution">
    <text evidence="11">The sequence shown here is derived from an EMBL/GenBank/DDBJ whole genome shotgun (WGS) entry which is preliminary data.</text>
</comment>
<evidence type="ECO:0000256" key="9">
    <source>
        <dbReference type="ARBA" id="ARBA00032785"/>
    </source>
</evidence>
<keyword evidence="5 10" id="KW-0732">Signal</keyword>
<dbReference type="GO" id="GO:0005102">
    <property type="term" value="F:signaling receptor binding"/>
    <property type="evidence" value="ECO:0007669"/>
    <property type="project" value="InterPro"/>
</dbReference>
<evidence type="ECO:0000256" key="3">
    <source>
        <dbReference type="ARBA" id="ARBA00022500"/>
    </source>
</evidence>
<keyword evidence="8" id="KW-0395">Inflammatory response</keyword>
<sequence>MAATLLLLFCAGALAYSAKAQETYNDLPDDYKQGVNLTIEQLNNHAGVHHHFRFLRSLEKSDIESGFGVRYLYHHFYLKPTKCAKGTIERSPQICPFRNDRPLMDCAVCYKTAADQIETNPEPYVHCIQKPRLTEEMRTIRTQHCKKMSYNSGAPTLLASTG</sequence>
<keyword evidence="4" id="KW-0964">Secreted</keyword>
<comment type="subcellular location">
    <subcellularLocation>
        <location evidence="1">Secreted</location>
    </subcellularLocation>
</comment>
<dbReference type="PANTHER" id="PTHR15106">
    <property type="entry name" value="RETINOIC ACID RECEPTOR RESPONDER PROTEIN 2"/>
    <property type="match status" value="1"/>
</dbReference>
<evidence type="ECO:0000256" key="6">
    <source>
        <dbReference type="ARBA" id="ARBA00022782"/>
    </source>
</evidence>
<evidence type="ECO:0000256" key="10">
    <source>
        <dbReference type="SAM" id="SignalP"/>
    </source>
</evidence>
<evidence type="ECO:0000313" key="12">
    <source>
        <dbReference type="Proteomes" id="UP001346869"/>
    </source>
</evidence>
<accession>A0AAN8A466</accession>
<evidence type="ECO:0000256" key="2">
    <source>
        <dbReference type="ARBA" id="ARBA00018808"/>
    </source>
</evidence>
<feature type="chain" id="PRO_5042929286" description="Retinoic acid receptor responder protein 2" evidence="10">
    <location>
        <begin position="21"/>
        <end position="162"/>
    </location>
</feature>
<evidence type="ECO:0000256" key="4">
    <source>
        <dbReference type="ARBA" id="ARBA00022525"/>
    </source>
</evidence>
<keyword evidence="6" id="KW-0221">Differentiation</keyword>
<gene>
    <name evidence="11" type="ORF">PBY51_014182</name>
</gene>
<protein>
    <recommendedName>
        <fullName evidence="2">Retinoic acid receptor responder protein 2</fullName>
    </recommendedName>
    <alternativeName>
        <fullName evidence="9">Chemerin</fullName>
    </alternativeName>
</protein>
<dbReference type="InterPro" id="IPR029562">
    <property type="entry name" value="Chemerin"/>
</dbReference>
<proteinExistence type="predicted"/>
<feature type="signal peptide" evidence="10">
    <location>
        <begin position="1"/>
        <end position="20"/>
    </location>
</feature>
<dbReference type="GO" id="GO:0050994">
    <property type="term" value="P:regulation of lipid catabolic process"/>
    <property type="evidence" value="ECO:0007669"/>
    <property type="project" value="InterPro"/>
</dbReference>
<dbReference type="GO" id="GO:0005576">
    <property type="term" value="C:extracellular region"/>
    <property type="evidence" value="ECO:0007669"/>
    <property type="project" value="UniProtKB-SubCell"/>
</dbReference>
<dbReference type="PANTHER" id="PTHR15106:SF2">
    <property type="entry name" value="RETINOIC ACID RECEPTOR RESPONDER PROTEIN 2"/>
    <property type="match status" value="1"/>
</dbReference>
<dbReference type="Gene3D" id="3.10.450.10">
    <property type="match status" value="1"/>
</dbReference>
<evidence type="ECO:0000313" key="11">
    <source>
        <dbReference type="EMBL" id="KAK5849883.1"/>
    </source>
</evidence>
<dbReference type="AlphaFoldDB" id="A0AAN8A466"/>
<keyword evidence="7" id="KW-1015">Disulfide bond</keyword>
<evidence type="ECO:0000256" key="7">
    <source>
        <dbReference type="ARBA" id="ARBA00023157"/>
    </source>
</evidence>